<dbReference type="AlphaFoldDB" id="A0A9Q3CYW9"/>
<comment type="caution">
    <text evidence="1">The sequence shown here is derived from an EMBL/GenBank/DDBJ whole genome shotgun (WGS) entry which is preliminary data.</text>
</comment>
<gene>
    <name evidence="1" type="ORF">O181_033516</name>
</gene>
<name>A0A9Q3CYW9_9BASI</name>
<evidence type="ECO:0000313" key="2">
    <source>
        <dbReference type="Proteomes" id="UP000765509"/>
    </source>
</evidence>
<keyword evidence="2" id="KW-1185">Reference proteome</keyword>
<sequence>MLANKHTINACLLSNPSNHVARGVPDQDTLMRTPLWSMIMKAFPTKNGLWDPKQEDRNNFRQLALSPQVSICPPPPRPPSDGHFTD</sequence>
<reference evidence="1" key="1">
    <citation type="submission" date="2021-03" db="EMBL/GenBank/DDBJ databases">
        <title>Draft genome sequence of rust myrtle Austropuccinia psidii MF-1, a brazilian biotype.</title>
        <authorList>
            <person name="Quecine M.C."/>
            <person name="Pachon D.M.R."/>
            <person name="Bonatelli M.L."/>
            <person name="Correr F.H."/>
            <person name="Franceschini L.M."/>
            <person name="Leite T.F."/>
            <person name="Margarido G.R.A."/>
            <person name="Almeida C.A."/>
            <person name="Ferrarezi J.A."/>
            <person name="Labate C.A."/>
        </authorList>
    </citation>
    <scope>NUCLEOTIDE SEQUENCE</scope>
    <source>
        <strain evidence="1">MF-1</strain>
    </source>
</reference>
<organism evidence="1 2">
    <name type="scientific">Austropuccinia psidii MF-1</name>
    <dbReference type="NCBI Taxonomy" id="1389203"/>
    <lineage>
        <taxon>Eukaryota</taxon>
        <taxon>Fungi</taxon>
        <taxon>Dikarya</taxon>
        <taxon>Basidiomycota</taxon>
        <taxon>Pucciniomycotina</taxon>
        <taxon>Pucciniomycetes</taxon>
        <taxon>Pucciniales</taxon>
        <taxon>Sphaerophragmiaceae</taxon>
        <taxon>Austropuccinia</taxon>
    </lineage>
</organism>
<protein>
    <submittedName>
        <fullName evidence="1">Uncharacterized protein</fullName>
    </submittedName>
</protein>
<dbReference type="Proteomes" id="UP000765509">
    <property type="component" value="Unassembled WGS sequence"/>
</dbReference>
<evidence type="ECO:0000313" key="1">
    <source>
        <dbReference type="EMBL" id="MBW0493801.1"/>
    </source>
</evidence>
<proteinExistence type="predicted"/>
<dbReference type="EMBL" id="AVOT02012245">
    <property type="protein sequence ID" value="MBW0493801.1"/>
    <property type="molecule type" value="Genomic_DNA"/>
</dbReference>
<accession>A0A9Q3CYW9</accession>